<name>A0A401UWD9_9CELL</name>
<comment type="caution">
    <text evidence="2">The sequence shown here is derived from an EMBL/GenBank/DDBJ whole genome shotgun (WGS) entry which is preliminary data.</text>
</comment>
<evidence type="ECO:0000313" key="3">
    <source>
        <dbReference type="Proteomes" id="UP000288246"/>
    </source>
</evidence>
<keyword evidence="3" id="KW-1185">Reference proteome</keyword>
<feature type="transmembrane region" description="Helical" evidence="1">
    <location>
        <begin position="41"/>
        <end position="61"/>
    </location>
</feature>
<dbReference type="RefSeq" id="WP_160142806.1">
    <property type="nucleotide sequence ID" value="NZ_BHYL01000038.1"/>
</dbReference>
<dbReference type="Proteomes" id="UP000288246">
    <property type="component" value="Unassembled WGS sequence"/>
</dbReference>
<evidence type="ECO:0000313" key="2">
    <source>
        <dbReference type="EMBL" id="GCD18910.1"/>
    </source>
</evidence>
<keyword evidence="1" id="KW-0472">Membrane</keyword>
<dbReference type="AlphaFoldDB" id="A0A401UWD9"/>
<dbReference type="Pfam" id="PF19851">
    <property type="entry name" value="DUF6326"/>
    <property type="match status" value="1"/>
</dbReference>
<accession>A0A401UWD9</accession>
<organism evidence="2 3">
    <name type="scientific">Cellulomonas algicola</name>
    <dbReference type="NCBI Taxonomy" id="2071633"/>
    <lineage>
        <taxon>Bacteria</taxon>
        <taxon>Bacillati</taxon>
        <taxon>Actinomycetota</taxon>
        <taxon>Actinomycetes</taxon>
        <taxon>Micrococcales</taxon>
        <taxon>Cellulomonadaceae</taxon>
        <taxon>Cellulomonas</taxon>
    </lineage>
</organism>
<sequence>MVLVSRVAPHRVARWGTVVAASVMTVVQVGSLFVGETALHYAYFSAIEITTTVVLGWYAAARWRTDD</sequence>
<dbReference type="EMBL" id="BHYL01000038">
    <property type="protein sequence ID" value="GCD18910.1"/>
    <property type="molecule type" value="Genomic_DNA"/>
</dbReference>
<reference evidence="2 3" key="1">
    <citation type="submission" date="2018-11" db="EMBL/GenBank/DDBJ databases">
        <title>Draft genome sequence of Cellulomonas takizawaensis strain TKZ-21.</title>
        <authorList>
            <person name="Yamamura H."/>
            <person name="Hayashi T."/>
            <person name="Hamada M."/>
            <person name="Serisawa Y."/>
            <person name="Matsuyama K."/>
            <person name="Nakagawa Y."/>
            <person name="Otoguro M."/>
            <person name="Yanagida F."/>
            <person name="Hayakawa M."/>
        </authorList>
    </citation>
    <scope>NUCLEOTIDE SEQUENCE [LARGE SCALE GENOMIC DNA]</scope>
    <source>
        <strain evidence="2 3">TKZ-21</strain>
    </source>
</reference>
<dbReference type="OrthoDB" id="1551186at2"/>
<evidence type="ECO:0000256" key="1">
    <source>
        <dbReference type="SAM" id="Phobius"/>
    </source>
</evidence>
<feature type="transmembrane region" description="Helical" evidence="1">
    <location>
        <begin position="12"/>
        <end position="35"/>
    </location>
</feature>
<dbReference type="InterPro" id="IPR046289">
    <property type="entry name" value="DUF6326"/>
</dbReference>
<protein>
    <submittedName>
        <fullName evidence="2">Uncharacterized protein</fullName>
    </submittedName>
</protein>
<proteinExistence type="predicted"/>
<keyword evidence="1" id="KW-1133">Transmembrane helix</keyword>
<keyword evidence="1" id="KW-0812">Transmembrane</keyword>
<gene>
    <name evidence="2" type="ORF">CTKZ_04720</name>
</gene>